<evidence type="ECO:0000313" key="4">
    <source>
        <dbReference type="EMBL" id="KKN14442.1"/>
    </source>
</evidence>
<dbReference type="Pfam" id="PF01555">
    <property type="entry name" value="N6_N4_Mtase"/>
    <property type="match status" value="1"/>
</dbReference>
<dbReference type="GO" id="GO:0032259">
    <property type="term" value="P:methylation"/>
    <property type="evidence" value="ECO:0007669"/>
    <property type="project" value="UniProtKB-KW"/>
</dbReference>
<feature type="domain" description="DNA methylase N-4/N-6" evidence="3">
    <location>
        <begin position="42"/>
        <end position="159"/>
    </location>
</feature>
<dbReference type="InterPro" id="IPR029063">
    <property type="entry name" value="SAM-dependent_MTases_sf"/>
</dbReference>
<name>A0A0F9NQW0_9ZZZZ</name>
<keyword evidence="2" id="KW-0808">Transferase</keyword>
<dbReference type="InterPro" id="IPR002941">
    <property type="entry name" value="DNA_methylase_N4/N6"/>
</dbReference>
<sequence length="175" mass="20471">MSTVTQDIHYVRGNFLINADNVKYMAGWLDQGGEESQDLIYADMMYDDLNFRWIDYCYSLLKDTGSIFIQTDQRSVAELKLYMDKLFGKDNFVNWIIWPYDWGGRPKNAFGRKHDDILWFVKSEGFKFYPKRVAIPKKTAGTAFDKSGDGRKIPTDVWEDIGNFLTTSDERVRDE</sequence>
<dbReference type="EMBL" id="LAZR01003815">
    <property type="protein sequence ID" value="KKN14442.1"/>
    <property type="molecule type" value="Genomic_DNA"/>
</dbReference>
<evidence type="ECO:0000256" key="2">
    <source>
        <dbReference type="ARBA" id="ARBA00022679"/>
    </source>
</evidence>
<protein>
    <recommendedName>
        <fullName evidence="3">DNA methylase N-4/N-6 domain-containing protein</fullName>
    </recommendedName>
</protein>
<accession>A0A0F9NQW0</accession>
<gene>
    <name evidence="4" type="ORF">LCGC14_0995930</name>
</gene>
<evidence type="ECO:0000259" key="3">
    <source>
        <dbReference type="Pfam" id="PF01555"/>
    </source>
</evidence>
<proteinExistence type="predicted"/>
<dbReference type="GO" id="GO:0003677">
    <property type="term" value="F:DNA binding"/>
    <property type="evidence" value="ECO:0007669"/>
    <property type="project" value="InterPro"/>
</dbReference>
<dbReference type="SUPFAM" id="SSF53335">
    <property type="entry name" value="S-adenosyl-L-methionine-dependent methyltransferases"/>
    <property type="match status" value="1"/>
</dbReference>
<dbReference type="GO" id="GO:0008170">
    <property type="term" value="F:N-methyltransferase activity"/>
    <property type="evidence" value="ECO:0007669"/>
    <property type="project" value="InterPro"/>
</dbReference>
<dbReference type="Gene3D" id="3.40.50.150">
    <property type="entry name" value="Vaccinia Virus protein VP39"/>
    <property type="match status" value="1"/>
</dbReference>
<feature type="non-terminal residue" evidence="4">
    <location>
        <position position="175"/>
    </location>
</feature>
<evidence type="ECO:0000256" key="1">
    <source>
        <dbReference type="ARBA" id="ARBA00022603"/>
    </source>
</evidence>
<comment type="caution">
    <text evidence="4">The sequence shown here is derived from an EMBL/GenBank/DDBJ whole genome shotgun (WGS) entry which is preliminary data.</text>
</comment>
<keyword evidence="1" id="KW-0489">Methyltransferase</keyword>
<organism evidence="4">
    <name type="scientific">marine sediment metagenome</name>
    <dbReference type="NCBI Taxonomy" id="412755"/>
    <lineage>
        <taxon>unclassified sequences</taxon>
        <taxon>metagenomes</taxon>
        <taxon>ecological metagenomes</taxon>
    </lineage>
</organism>
<reference evidence="4" key="1">
    <citation type="journal article" date="2015" name="Nature">
        <title>Complex archaea that bridge the gap between prokaryotes and eukaryotes.</title>
        <authorList>
            <person name="Spang A."/>
            <person name="Saw J.H."/>
            <person name="Jorgensen S.L."/>
            <person name="Zaremba-Niedzwiedzka K."/>
            <person name="Martijn J."/>
            <person name="Lind A.E."/>
            <person name="van Eijk R."/>
            <person name="Schleper C."/>
            <person name="Guy L."/>
            <person name="Ettema T.J."/>
        </authorList>
    </citation>
    <scope>NUCLEOTIDE SEQUENCE</scope>
</reference>
<dbReference type="AlphaFoldDB" id="A0A0F9NQW0"/>